<dbReference type="EMBL" id="LXQA010015207">
    <property type="protein sequence ID" value="MCH88975.1"/>
    <property type="molecule type" value="Genomic_DNA"/>
</dbReference>
<evidence type="ECO:0000313" key="4">
    <source>
        <dbReference type="Proteomes" id="UP000265520"/>
    </source>
</evidence>
<dbReference type="PANTHER" id="PTHR22953">
    <property type="entry name" value="ACID PHOSPHATASE RELATED"/>
    <property type="match status" value="1"/>
</dbReference>
<dbReference type="Pfam" id="PF16656">
    <property type="entry name" value="Pur_ac_phosph_N"/>
    <property type="match status" value="1"/>
</dbReference>
<dbReference type="Gene3D" id="2.60.40.380">
    <property type="entry name" value="Purple acid phosphatase-like, N-terminal"/>
    <property type="match status" value="1"/>
</dbReference>
<dbReference type="InterPro" id="IPR015914">
    <property type="entry name" value="PAPs_N"/>
</dbReference>
<dbReference type="GO" id="GO:0046872">
    <property type="term" value="F:metal ion binding"/>
    <property type="evidence" value="ECO:0007669"/>
    <property type="project" value="InterPro"/>
</dbReference>
<feature type="domain" description="Purple acid phosphatase N-terminal" evidence="2">
    <location>
        <begin position="2"/>
        <end position="78"/>
    </location>
</feature>
<dbReference type="AlphaFoldDB" id="A0A392MPF8"/>
<dbReference type="SUPFAM" id="SSF49363">
    <property type="entry name" value="Purple acid phosphatase, N-terminal domain"/>
    <property type="match status" value="1"/>
</dbReference>
<comment type="caution">
    <text evidence="3">The sequence shown here is derived from an EMBL/GenBank/DDBJ whole genome shotgun (WGS) entry which is preliminary data.</text>
</comment>
<sequence length="128" mass="14351">AVIISWVTPDEPGSSRVQFGTSEDKFQASAEGTVSNYTFGEYKSGYIHHCLVEGLEHNTKYYYRIGSGDSSREFWFETPPKVEADAPYKFGIIGISTLMLVYGGIHGPDLLRRVQHISHGYGLQEIMK</sequence>
<evidence type="ECO:0000313" key="3">
    <source>
        <dbReference type="EMBL" id="MCH88975.1"/>
    </source>
</evidence>
<dbReference type="GO" id="GO:0003993">
    <property type="term" value="F:acid phosphatase activity"/>
    <property type="evidence" value="ECO:0007669"/>
    <property type="project" value="InterPro"/>
</dbReference>
<organism evidence="3 4">
    <name type="scientific">Trifolium medium</name>
    <dbReference type="NCBI Taxonomy" id="97028"/>
    <lineage>
        <taxon>Eukaryota</taxon>
        <taxon>Viridiplantae</taxon>
        <taxon>Streptophyta</taxon>
        <taxon>Embryophyta</taxon>
        <taxon>Tracheophyta</taxon>
        <taxon>Spermatophyta</taxon>
        <taxon>Magnoliopsida</taxon>
        <taxon>eudicotyledons</taxon>
        <taxon>Gunneridae</taxon>
        <taxon>Pentapetalae</taxon>
        <taxon>rosids</taxon>
        <taxon>fabids</taxon>
        <taxon>Fabales</taxon>
        <taxon>Fabaceae</taxon>
        <taxon>Papilionoideae</taxon>
        <taxon>50 kb inversion clade</taxon>
        <taxon>NPAAA clade</taxon>
        <taxon>Hologalegina</taxon>
        <taxon>IRL clade</taxon>
        <taxon>Trifolieae</taxon>
        <taxon>Trifolium</taxon>
    </lineage>
</organism>
<accession>A0A392MPF8</accession>
<keyword evidence="4" id="KW-1185">Reference proteome</keyword>
<evidence type="ECO:0000256" key="1">
    <source>
        <dbReference type="ARBA" id="ARBA00022729"/>
    </source>
</evidence>
<dbReference type="InterPro" id="IPR039331">
    <property type="entry name" value="PAPs-like"/>
</dbReference>
<reference evidence="3 4" key="1">
    <citation type="journal article" date="2018" name="Front. Plant Sci.">
        <title>Red Clover (Trifolium pratense) and Zigzag Clover (T. medium) - A Picture of Genomic Similarities and Differences.</title>
        <authorList>
            <person name="Dluhosova J."/>
            <person name="Istvanek J."/>
            <person name="Nedelnik J."/>
            <person name="Repkova J."/>
        </authorList>
    </citation>
    <scope>NUCLEOTIDE SEQUENCE [LARGE SCALE GENOMIC DNA]</scope>
    <source>
        <strain evidence="4">cv. 10/8</strain>
        <tissue evidence="3">Leaf</tissue>
    </source>
</reference>
<gene>
    <name evidence="3" type="ORF">A2U01_0009868</name>
</gene>
<feature type="non-terminal residue" evidence="3">
    <location>
        <position position="1"/>
    </location>
</feature>
<protein>
    <submittedName>
        <fullName evidence="3">Purple acid phosphatase-like protein</fullName>
    </submittedName>
</protein>
<keyword evidence="1" id="KW-0732">Signal</keyword>
<dbReference type="PANTHER" id="PTHR22953:SF55">
    <property type="entry name" value="BIFUNCTIONAL PURPLE ACID PHOSPHATASE 26"/>
    <property type="match status" value="1"/>
</dbReference>
<evidence type="ECO:0000259" key="2">
    <source>
        <dbReference type="Pfam" id="PF16656"/>
    </source>
</evidence>
<name>A0A392MPF8_9FABA</name>
<dbReference type="InterPro" id="IPR008963">
    <property type="entry name" value="Purple_acid_Pase-like_N"/>
</dbReference>
<dbReference type="Proteomes" id="UP000265520">
    <property type="component" value="Unassembled WGS sequence"/>
</dbReference>
<proteinExistence type="predicted"/>